<dbReference type="InterPro" id="IPR025585">
    <property type="entry name" value="PSII_Psb27"/>
</dbReference>
<dbReference type="InterPro" id="IPR038450">
    <property type="entry name" value="PSII_Psb27_sf"/>
</dbReference>
<name>A0A388LWD5_CHABU</name>
<evidence type="ECO:0000256" key="1">
    <source>
        <dbReference type="SAM" id="MobiDB-lite"/>
    </source>
</evidence>
<protein>
    <recommendedName>
        <fullName evidence="4">Photosystem II D1 processing protein PSB27-H2, chloroplastic</fullName>
    </recommendedName>
</protein>
<proteinExistence type="inferred from homology"/>
<dbReference type="Gramene" id="GBG86563">
    <property type="protein sequence ID" value="GBG86563"/>
    <property type="gene ID" value="CBR_g41625"/>
</dbReference>
<gene>
    <name evidence="2" type="ORF">CBR_g41625</name>
</gene>
<feature type="compositionally biased region" description="Basic and acidic residues" evidence="1">
    <location>
        <begin position="117"/>
        <end position="127"/>
    </location>
</feature>
<accession>A0A388LWD5</accession>
<dbReference type="AlphaFoldDB" id="A0A388LWD5"/>
<evidence type="ECO:0000313" key="2">
    <source>
        <dbReference type="EMBL" id="GBG86563.1"/>
    </source>
</evidence>
<dbReference type="PANTHER" id="PTHR34041">
    <property type="entry name" value="PHOTOSYSTEM II REPAIR PROTEIN PSB27-H1, CHLOROPLASTIC"/>
    <property type="match status" value="1"/>
</dbReference>
<comment type="caution">
    <text evidence="2">The sequence shown here is derived from an EMBL/GenBank/DDBJ whole genome shotgun (WGS) entry which is preliminary data.</text>
</comment>
<sequence length="376" mass="40981">MATAAAGPQCSLEAVGTSFPQHVRLQGGAPAKHVQDKRSTWNFCMSQAQRWRKVVLGDHVCAGTLTGSSTWRSPQPERRERRIVRTGMLQVSSETVDALTGRQRIGRSGGYQAIRQPKTECVEEPRHVPRNIKNLDDGSWPSLPASPSSPSSPPSQSSTHQHDHGEDAHSRRRFLGRFVGSGLTFAASFGSAARNGQVNEGWNVWWGLAPAAAEEAQDPGNSDAVGQGEATQTATPAPPPTAASSAAPEQESGNPLDKLTSFFDPDEVTKSGRKLPKSYVRNAREVIKTLRESFEAKDKDFAGFRRTADPAREAIQVYLGNWRGAKQVNQEDTYLKIESVLQKLGAFYAKKGPRAVLPEDLTSELLKTLEEVDAEL</sequence>
<dbReference type="Proteomes" id="UP000265515">
    <property type="component" value="Unassembled WGS sequence"/>
</dbReference>
<dbReference type="EMBL" id="BFEA01000570">
    <property type="protein sequence ID" value="GBG86563.1"/>
    <property type="molecule type" value="Genomic_DNA"/>
</dbReference>
<dbReference type="HAMAP" id="MF_01481">
    <property type="entry name" value="PSII_Psb27"/>
    <property type="match status" value="1"/>
</dbReference>
<feature type="region of interest" description="Disordered" evidence="1">
    <location>
        <begin position="107"/>
        <end position="169"/>
    </location>
</feature>
<feature type="compositionally biased region" description="Low complexity" evidence="1">
    <location>
        <begin position="242"/>
        <end position="253"/>
    </location>
</feature>
<dbReference type="FunFam" id="1.20.58.810:FF:000002">
    <property type="entry name" value="Photosystem II D1 processing protein PSB27-H2, chloroplastic"/>
    <property type="match status" value="1"/>
</dbReference>
<dbReference type="PANTHER" id="PTHR34041:SF3">
    <property type="entry name" value="PHOTOSYSTEM II D1 PRECURSOR PROCESSING PROTEIN PSB27-H2, CHLOROPLASTIC"/>
    <property type="match status" value="1"/>
</dbReference>
<dbReference type="GO" id="GO:0009523">
    <property type="term" value="C:photosystem II"/>
    <property type="evidence" value="ECO:0007669"/>
    <property type="project" value="InterPro"/>
</dbReference>
<feature type="compositionally biased region" description="Low complexity" evidence="1">
    <location>
        <begin position="226"/>
        <end position="235"/>
    </location>
</feature>
<dbReference type="OrthoDB" id="543314at2759"/>
<dbReference type="STRING" id="69332.A0A388LWD5"/>
<dbReference type="GO" id="GO:0010207">
    <property type="term" value="P:photosystem II assembly"/>
    <property type="evidence" value="ECO:0007669"/>
    <property type="project" value="InterPro"/>
</dbReference>
<feature type="compositionally biased region" description="Low complexity" evidence="1">
    <location>
        <begin position="139"/>
        <end position="158"/>
    </location>
</feature>
<keyword evidence="3" id="KW-1185">Reference proteome</keyword>
<dbReference type="GO" id="GO:0009543">
    <property type="term" value="C:chloroplast thylakoid lumen"/>
    <property type="evidence" value="ECO:0007669"/>
    <property type="project" value="TreeGrafter"/>
</dbReference>
<organism evidence="2 3">
    <name type="scientific">Chara braunii</name>
    <name type="common">Braun's stonewort</name>
    <dbReference type="NCBI Taxonomy" id="69332"/>
    <lineage>
        <taxon>Eukaryota</taxon>
        <taxon>Viridiplantae</taxon>
        <taxon>Streptophyta</taxon>
        <taxon>Charophyceae</taxon>
        <taxon>Charales</taxon>
        <taxon>Characeae</taxon>
        <taxon>Chara</taxon>
    </lineage>
</organism>
<reference evidence="2 3" key="1">
    <citation type="journal article" date="2018" name="Cell">
        <title>The Chara Genome: Secondary Complexity and Implications for Plant Terrestrialization.</title>
        <authorList>
            <person name="Nishiyama T."/>
            <person name="Sakayama H."/>
            <person name="Vries J.D."/>
            <person name="Buschmann H."/>
            <person name="Saint-Marcoux D."/>
            <person name="Ullrich K.K."/>
            <person name="Haas F.B."/>
            <person name="Vanderstraeten L."/>
            <person name="Becker D."/>
            <person name="Lang D."/>
            <person name="Vosolsobe S."/>
            <person name="Rombauts S."/>
            <person name="Wilhelmsson P.K.I."/>
            <person name="Janitza P."/>
            <person name="Kern R."/>
            <person name="Heyl A."/>
            <person name="Rumpler F."/>
            <person name="Villalobos L.I.A.C."/>
            <person name="Clay J.M."/>
            <person name="Skokan R."/>
            <person name="Toyoda A."/>
            <person name="Suzuki Y."/>
            <person name="Kagoshima H."/>
            <person name="Schijlen E."/>
            <person name="Tajeshwar N."/>
            <person name="Catarino B."/>
            <person name="Hetherington A.J."/>
            <person name="Saltykova A."/>
            <person name="Bonnot C."/>
            <person name="Breuninger H."/>
            <person name="Symeonidi A."/>
            <person name="Radhakrishnan G.V."/>
            <person name="Van Nieuwerburgh F."/>
            <person name="Deforce D."/>
            <person name="Chang C."/>
            <person name="Karol K.G."/>
            <person name="Hedrich R."/>
            <person name="Ulvskov P."/>
            <person name="Glockner G."/>
            <person name="Delwiche C.F."/>
            <person name="Petrasek J."/>
            <person name="Van de Peer Y."/>
            <person name="Friml J."/>
            <person name="Beilby M."/>
            <person name="Dolan L."/>
            <person name="Kohara Y."/>
            <person name="Sugano S."/>
            <person name="Fujiyama A."/>
            <person name="Delaux P.-M."/>
            <person name="Quint M."/>
            <person name="TheiBen G."/>
            <person name="Hagemann M."/>
            <person name="Harholt J."/>
            <person name="Dunand C."/>
            <person name="Zachgo S."/>
            <person name="Langdale J."/>
            <person name="Maumus F."/>
            <person name="Straeten D.V.D."/>
            <person name="Gould S.B."/>
            <person name="Rensing S.A."/>
        </authorList>
    </citation>
    <scope>NUCLEOTIDE SEQUENCE [LARGE SCALE GENOMIC DNA]</scope>
    <source>
        <strain evidence="2 3">S276</strain>
    </source>
</reference>
<dbReference type="Gene3D" id="1.20.58.810">
    <property type="entry name" value="Photosystem II Pbs27"/>
    <property type="match status" value="1"/>
</dbReference>
<dbReference type="Pfam" id="PF13326">
    <property type="entry name" value="PSII_Pbs27"/>
    <property type="match status" value="1"/>
</dbReference>
<evidence type="ECO:0008006" key="4">
    <source>
        <dbReference type="Google" id="ProtNLM"/>
    </source>
</evidence>
<feature type="compositionally biased region" description="Basic and acidic residues" evidence="1">
    <location>
        <begin position="160"/>
        <end position="169"/>
    </location>
</feature>
<feature type="region of interest" description="Disordered" evidence="1">
    <location>
        <begin position="213"/>
        <end position="274"/>
    </location>
</feature>
<evidence type="ECO:0000313" key="3">
    <source>
        <dbReference type="Proteomes" id="UP000265515"/>
    </source>
</evidence>
<dbReference type="GO" id="GO:0010206">
    <property type="term" value="P:photosystem II repair"/>
    <property type="evidence" value="ECO:0007669"/>
    <property type="project" value="InterPro"/>
</dbReference>